<keyword evidence="2" id="KW-0813">Transport</keyword>
<evidence type="ECO:0000256" key="2">
    <source>
        <dbReference type="ARBA" id="ARBA00022448"/>
    </source>
</evidence>
<dbReference type="eggNOG" id="COG2834">
    <property type="taxonomic scope" value="Bacteria"/>
</dbReference>
<dbReference type="PANTHER" id="PTHR35869:SF1">
    <property type="entry name" value="OUTER-MEMBRANE LIPOPROTEIN CARRIER PROTEIN"/>
    <property type="match status" value="1"/>
</dbReference>
<dbReference type="CDD" id="cd16325">
    <property type="entry name" value="LolA"/>
    <property type="match status" value="1"/>
</dbReference>
<dbReference type="GO" id="GO:0015031">
    <property type="term" value="P:protein transport"/>
    <property type="evidence" value="ECO:0007669"/>
    <property type="project" value="UniProtKB-KW"/>
</dbReference>
<dbReference type="Pfam" id="PF03548">
    <property type="entry name" value="LolA"/>
    <property type="match status" value="1"/>
</dbReference>
<dbReference type="EMBL" id="CP001614">
    <property type="protein sequence ID" value="ACR11841.1"/>
    <property type="molecule type" value="Genomic_DNA"/>
</dbReference>
<reference evidence="5 6" key="1">
    <citation type="journal article" date="2009" name="PLoS ONE">
        <title>The complete genome of Teredinibacter turnerae T7901: an intracellular endosymbiont of marine wood-boring bivalves (shipworms).</title>
        <authorList>
            <person name="Yang J.C."/>
            <person name="Madupu R."/>
            <person name="Durkin A.S."/>
            <person name="Ekborg N.A."/>
            <person name="Pedamallu C.S."/>
            <person name="Hostetler J.B."/>
            <person name="Radune D."/>
            <person name="Toms B.S."/>
            <person name="Henrissat B."/>
            <person name="Coutinho P.M."/>
            <person name="Schwarz S."/>
            <person name="Field L."/>
            <person name="Trindade-Silva A.E."/>
            <person name="Soares C.A.G."/>
            <person name="Elshahawi S."/>
            <person name="Hanora A."/>
            <person name="Schmidt E.W."/>
            <person name="Haygood M.G."/>
            <person name="Posfai J."/>
            <person name="Benner J."/>
            <person name="Madinger C."/>
            <person name="Nove J."/>
            <person name="Anton B."/>
            <person name="Chaudhary K."/>
            <person name="Foster J."/>
            <person name="Holman A."/>
            <person name="Kumar S."/>
            <person name="Lessard P.A."/>
            <person name="Luyten Y.A."/>
            <person name="Slatko B."/>
            <person name="Wood N."/>
            <person name="Wu B."/>
            <person name="Teplitski M."/>
            <person name="Mougous J.D."/>
            <person name="Ward N."/>
            <person name="Eisen J.A."/>
            <person name="Badger J.H."/>
            <person name="Distel D.L."/>
        </authorList>
    </citation>
    <scope>NUCLEOTIDE SEQUENCE [LARGE SCALE GENOMIC DNA]</scope>
    <source>
        <strain evidence="6">ATCC 39867 / T7901</strain>
    </source>
</reference>
<evidence type="ECO:0000256" key="1">
    <source>
        <dbReference type="ARBA" id="ARBA00011245"/>
    </source>
</evidence>
<sequence>MVRYLPAKIFICLALTLCQTSQSSPDLLDKWLAHQAKIEHWHADVVQIRHIKNLTRPLRQEGELWFIKPNRFRWQLGTPVRTLAVRNAEQLVIAYPKLKQAEKYPFANITDPAMRQILLLLEVGFPSDAKQFRQQYTLLNSEPLTPSADNPVIEFQLQPAAVLARKLLDKVSLEVDTSSMQLKATHLYFGDGSVLTNEFHNAQYNVPFPKEKLDIDLSGYSITEPLSGGK</sequence>
<keyword evidence="6" id="KW-1185">Reference proteome</keyword>
<dbReference type="KEGG" id="ttu:TERTU_3238"/>
<accession>C5BPX8</accession>
<dbReference type="STRING" id="377629.TERTU_3238"/>
<keyword evidence="3" id="KW-0732">Signal</keyword>
<evidence type="ECO:0000256" key="4">
    <source>
        <dbReference type="ARBA" id="ARBA00022927"/>
    </source>
</evidence>
<dbReference type="Gene3D" id="2.50.20.10">
    <property type="entry name" value="Lipoprotein localisation LolA/LolB/LppX"/>
    <property type="match status" value="1"/>
</dbReference>
<dbReference type="PANTHER" id="PTHR35869">
    <property type="entry name" value="OUTER-MEMBRANE LIPOPROTEIN CARRIER PROTEIN"/>
    <property type="match status" value="1"/>
</dbReference>
<dbReference type="RefSeq" id="WP_015817952.1">
    <property type="nucleotide sequence ID" value="NC_012997.1"/>
</dbReference>
<dbReference type="InterPro" id="IPR029046">
    <property type="entry name" value="LolA/LolB/LppX"/>
</dbReference>
<gene>
    <name evidence="5" type="ordered locus">TERTU_3238</name>
</gene>
<name>C5BPX8_TERTT</name>
<dbReference type="AlphaFoldDB" id="C5BPX8"/>
<dbReference type="HOGENOM" id="CLU_1204310_0_0_6"/>
<dbReference type="SUPFAM" id="SSF89392">
    <property type="entry name" value="Prokaryotic lipoproteins and lipoprotein localization factors"/>
    <property type="match status" value="1"/>
</dbReference>
<dbReference type="InterPro" id="IPR004564">
    <property type="entry name" value="OM_lipoprot_carrier_LolA-like"/>
</dbReference>
<keyword evidence="4" id="KW-0653">Protein transport</keyword>
<comment type="subunit">
    <text evidence="1">Monomer.</text>
</comment>
<evidence type="ECO:0000313" key="6">
    <source>
        <dbReference type="Proteomes" id="UP000009080"/>
    </source>
</evidence>
<dbReference type="Proteomes" id="UP000009080">
    <property type="component" value="Chromosome"/>
</dbReference>
<proteinExistence type="predicted"/>
<dbReference type="OrthoDB" id="9787361at2"/>
<organism evidence="5 6">
    <name type="scientific">Teredinibacter turnerae (strain ATCC 39867 / T7901)</name>
    <dbReference type="NCBI Taxonomy" id="377629"/>
    <lineage>
        <taxon>Bacteria</taxon>
        <taxon>Pseudomonadati</taxon>
        <taxon>Pseudomonadota</taxon>
        <taxon>Gammaproteobacteria</taxon>
        <taxon>Cellvibrionales</taxon>
        <taxon>Cellvibrionaceae</taxon>
        <taxon>Teredinibacter</taxon>
    </lineage>
</organism>
<evidence type="ECO:0000313" key="5">
    <source>
        <dbReference type="EMBL" id="ACR11841.1"/>
    </source>
</evidence>
<evidence type="ECO:0000256" key="3">
    <source>
        <dbReference type="ARBA" id="ARBA00022729"/>
    </source>
</evidence>
<protein>
    <submittedName>
        <fullName evidence="5">LolA family protein</fullName>
    </submittedName>
</protein>